<gene>
    <name evidence="1" type="ORF">DSTB1V02_LOCUS3841</name>
</gene>
<sequence length="219" mass="23778">MDLKESEPHALLDLCSQLQSGRHCDPIVCQAKINKYLSRVTSCKTAFLFLVSEEGLELSCGVVGDKPLASDVKIPVSLASSSSRCVSKTSNSLGSAVLENQVISFLELNPAHRQAVLNLLGFPIHSFLCVPISCPDKNESGAPVSLLACLAQKAGRPSFTSRDAALVRECFRVVLGPLMAALACSEERRLRKQCQSLLTVARNLFKHLSELFFVANFLD</sequence>
<evidence type="ECO:0000313" key="1">
    <source>
        <dbReference type="EMBL" id="CAD7243934.1"/>
    </source>
</evidence>
<name>A0A7R8X5Q1_9CRUS</name>
<keyword evidence="2" id="KW-1185">Reference proteome</keyword>
<dbReference type="Gene3D" id="3.30.450.40">
    <property type="match status" value="1"/>
</dbReference>
<accession>A0A7R8X5Q1</accession>
<evidence type="ECO:0008006" key="3">
    <source>
        <dbReference type="Google" id="ProtNLM"/>
    </source>
</evidence>
<dbReference type="Proteomes" id="UP000677054">
    <property type="component" value="Unassembled WGS sequence"/>
</dbReference>
<dbReference type="EMBL" id="LR900045">
    <property type="protein sequence ID" value="CAD7243934.1"/>
    <property type="molecule type" value="Genomic_DNA"/>
</dbReference>
<organism evidence="1">
    <name type="scientific">Darwinula stevensoni</name>
    <dbReference type="NCBI Taxonomy" id="69355"/>
    <lineage>
        <taxon>Eukaryota</taxon>
        <taxon>Metazoa</taxon>
        <taxon>Ecdysozoa</taxon>
        <taxon>Arthropoda</taxon>
        <taxon>Crustacea</taxon>
        <taxon>Oligostraca</taxon>
        <taxon>Ostracoda</taxon>
        <taxon>Podocopa</taxon>
        <taxon>Podocopida</taxon>
        <taxon>Darwinulocopina</taxon>
        <taxon>Darwinuloidea</taxon>
        <taxon>Darwinulidae</taxon>
        <taxon>Darwinula</taxon>
    </lineage>
</organism>
<reference evidence="1" key="1">
    <citation type="submission" date="2020-11" db="EMBL/GenBank/DDBJ databases">
        <authorList>
            <person name="Tran Van P."/>
        </authorList>
    </citation>
    <scope>NUCLEOTIDE SEQUENCE</scope>
</reference>
<dbReference type="EMBL" id="CAJPEV010000528">
    <property type="protein sequence ID" value="CAG0886160.1"/>
    <property type="molecule type" value="Genomic_DNA"/>
</dbReference>
<protein>
    <recommendedName>
        <fullName evidence="3">GAF domain-containing protein</fullName>
    </recommendedName>
</protein>
<dbReference type="InterPro" id="IPR029016">
    <property type="entry name" value="GAF-like_dom_sf"/>
</dbReference>
<proteinExistence type="predicted"/>
<dbReference type="OrthoDB" id="6436109at2759"/>
<dbReference type="SUPFAM" id="SSF55781">
    <property type="entry name" value="GAF domain-like"/>
    <property type="match status" value="1"/>
</dbReference>
<dbReference type="AlphaFoldDB" id="A0A7R8X5Q1"/>
<evidence type="ECO:0000313" key="2">
    <source>
        <dbReference type="Proteomes" id="UP000677054"/>
    </source>
</evidence>